<keyword evidence="1" id="KW-0732">Signal</keyword>
<dbReference type="EMBL" id="JAABLQ010000001">
    <property type="protein sequence ID" value="NBN78701.1"/>
    <property type="molecule type" value="Genomic_DNA"/>
</dbReference>
<evidence type="ECO:0000313" key="3">
    <source>
        <dbReference type="Proteomes" id="UP000586722"/>
    </source>
</evidence>
<dbReference type="Gene3D" id="2.60.40.1880">
    <property type="entry name" value="Invasion associated locus B (IalB) protein"/>
    <property type="match status" value="1"/>
</dbReference>
<name>A0A7X5F2S1_9HYPH</name>
<feature type="chain" id="PRO_5031206823" description="Invasion associated locus B family protein" evidence="1">
    <location>
        <begin position="24"/>
        <end position="172"/>
    </location>
</feature>
<feature type="signal peptide" evidence="1">
    <location>
        <begin position="1"/>
        <end position="23"/>
    </location>
</feature>
<dbReference type="AlphaFoldDB" id="A0A7X5F2S1"/>
<dbReference type="RefSeq" id="WP_161708611.1">
    <property type="nucleotide sequence ID" value="NZ_JAABLQ010000001.1"/>
</dbReference>
<gene>
    <name evidence="2" type="ORF">GWI72_10525</name>
</gene>
<protein>
    <recommendedName>
        <fullName evidence="4">Invasion associated locus B family protein</fullName>
    </recommendedName>
</protein>
<sequence length="172" mass="18497">MTGIRFGFMVATLAAIAATQANAAEACTETSEGRRFQCGEWHVGRDIDEMTDAINWTLMTYVPNAGATDTWPSLSFFCRNEELMLLVAPGTYVFAPYELTLRIDAAKALTLPYQGAPGTAAVIRGKAVKALTKQMTAGQLARARLNTIAGQQTFTFELNGLADALALTPCKP</sequence>
<keyword evidence="3" id="KW-1185">Reference proteome</keyword>
<evidence type="ECO:0008006" key="4">
    <source>
        <dbReference type="Google" id="ProtNLM"/>
    </source>
</evidence>
<reference evidence="3" key="1">
    <citation type="submission" date="2020-01" db="EMBL/GenBank/DDBJ databases">
        <authorList>
            <person name="Fang Y."/>
            <person name="Sun R."/>
            <person name="Nie L."/>
            <person name="He J."/>
            <person name="Hao L."/>
            <person name="Wang L."/>
            <person name="Su S."/>
            <person name="Lv E."/>
            <person name="Zhang Z."/>
            <person name="Xie R."/>
            <person name="Liu H."/>
        </authorList>
    </citation>
    <scope>NUCLEOTIDE SEQUENCE [LARGE SCALE GENOMIC DNA]</scope>
    <source>
        <strain evidence="3">XCT-53</strain>
    </source>
</reference>
<organism evidence="2 3">
    <name type="scientific">Pannonibacter tanglangensis</name>
    <dbReference type="NCBI Taxonomy" id="2750084"/>
    <lineage>
        <taxon>Bacteria</taxon>
        <taxon>Pseudomonadati</taxon>
        <taxon>Pseudomonadota</taxon>
        <taxon>Alphaproteobacteria</taxon>
        <taxon>Hyphomicrobiales</taxon>
        <taxon>Stappiaceae</taxon>
        <taxon>Pannonibacter</taxon>
    </lineage>
</organism>
<dbReference type="InterPro" id="IPR038696">
    <property type="entry name" value="IalB_sf"/>
</dbReference>
<dbReference type="Proteomes" id="UP000586722">
    <property type="component" value="Unassembled WGS sequence"/>
</dbReference>
<evidence type="ECO:0000256" key="1">
    <source>
        <dbReference type="SAM" id="SignalP"/>
    </source>
</evidence>
<comment type="caution">
    <text evidence="2">The sequence shown here is derived from an EMBL/GenBank/DDBJ whole genome shotgun (WGS) entry which is preliminary data.</text>
</comment>
<accession>A0A7X5F2S1</accession>
<proteinExistence type="predicted"/>
<evidence type="ECO:0000313" key="2">
    <source>
        <dbReference type="EMBL" id="NBN78701.1"/>
    </source>
</evidence>